<dbReference type="OrthoDB" id="9808002at2"/>
<dbReference type="GO" id="GO:0046872">
    <property type="term" value="F:metal ion binding"/>
    <property type="evidence" value="ECO:0007669"/>
    <property type="project" value="UniProtKB-KW"/>
</dbReference>
<gene>
    <name evidence="10" type="ORF">CLV96_0057</name>
</gene>
<keyword evidence="4" id="KW-0479">Metal-binding</keyword>
<dbReference type="GO" id="GO:0031071">
    <property type="term" value="F:cysteine desulfurase activity"/>
    <property type="evidence" value="ECO:0007669"/>
    <property type="project" value="UniProtKB-EC"/>
</dbReference>
<dbReference type="Gene3D" id="3.40.640.10">
    <property type="entry name" value="Type I PLP-dependent aspartate aminotransferase-like (Major domain)"/>
    <property type="match status" value="1"/>
</dbReference>
<evidence type="ECO:0000256" key="2">
    <source>
        <dbReference type="ARBA" id="ARBA00006490"/>
    </source>
</evidence>
<dbReference type="PANTHER" id="PTHR11601:SF34">
    <property type="entry name" value="CYSTEINE DESULFURASE"/>
    <property type="match status" value="1"/>
</dbReference>
<evidence type="ECO:0000313" key="10">
    <source>
        <dbReference type="EMBL" id="TDY71102.1"/>
    </source>
</evidence>
<comment type="cofactor">
    <cofactor evidence="1">
        <name>pyridoxal 5'-phosphate</name>
        <dbReference type="ChEBI" id="CHEBI:597326"/>
    </cofactor>
</comment>
<protein>
    <submittedName>
        <fullName evidence="10">Cysteine desulfurase</fullName>
    </submittedName>
</protein>
<reference evidence="10 11" key="1">
    <citation type="submission" date="2019-03" db="EMBL/GenBank/DDBJ databases">
        <title>Genomic Encyclopedia of Archaeal and Bacterial Type Strains, Phase II (KMG-II): from individual species to whole genera.</title>
        <authorList>
            <person name="Goeker M."/>
        </authorList>
    </citation>
    <scope>NUCLEOTIDE SEQUENCE [LARGE SCALE GENOMIC DNA]</scope>
    <source>
        <strain evidence="10 11">DSM 21537</strain>
    </source>
</reference>
<dbReference type="RefSeq" id="WP_004783572.1">
    <property type="nucleotide sequence ID" value="NZ_RQGE01000007.1"/>
</dbReference>
<dbReference type="InterPro" id="IPR015421">
    <property type="entry name" value="PyrdxlP-dep_Trfase_major"/>
</dbReference>
<dbReference type="SUPFAM" id="SSF53383">
    <property type="entry name" value="PLP-dependent transferases"/>
    <property type="match status" value="1"/>
</dbReference>
<evidence type="ECO:0000256" key="4">
    <source>
        <dbReference type="ARBA" id="ARBA00022723"/>
    </source>
</evidence>
<proteinExistence type="inferred from homology"/>
<sequence>MKSPLTNDIKYFDYNATHPPFAEILESCLASYLKEFYNPSGITRYSLKNQGKIELTRKYLVTLTNGNEKQFVFSATGTESNYLLVQSLRVLFPQLDSVIVSPFEHSSMYAALESYGFSADLIETDKSGIVHIQNLEQKLKENPRPVICLYAGNETGVIQPAEEISKLTKHYGQLFYSDLMQGFCKVDLSFSLFDGYTFSGHKIGAGMGAAVTYLPNINPNFRVFGGGNQENDHRAGTENTFAIECLNKVSKFQLEHLEEKNKKLLSFQSMIETSLEEMGCIIIAKNSKRLPNTTFLILPIQAVDFFLLGMEEKGILVSTGSSCKSRAREASKSLLHMGYTEEEALRCIRISTGYFTTKEEVEQLLLRAKELIQKFQSIEEI</sequence>
<dbReference type="Pfam" id="PF00266">
    <property type="entry name" value="Aminotran_5"/>
    <property type="match status" value="1"/>
</dbReference>
<dbReference type="Proteomes" id="UP000294684">
    <property type="component" value="Unassembled WGS sequence"/>
</dbReference>
<feature type="domain" description="Aminotransferase class V" evidence="9">
    <location>
        <begin position="11"/>
        <end position="364"/>
    </location>
</feature>
<comment type="similarity">
    <text evidence="2">Belongs to the class-V pyridoxal-phosphate-dependent aminotransferase family. NifS/IscS subfamily.</text>
</comment>
<accession>A0A4R8MUH7</accession>
<dbReference type="PIRSF" id="PIRSF005572">
    <property type="entry name" value="NifS"/>
    <property type="match status" value="1"/>
</dbReference>
<keyword evidence="3" id="KW-0808">Transferase</keyword>
<dbReference type="STRING" id="1193051.LEP1GSC017_3913"/>
<evidence type="ECO:0000256" key="5">
    <source>
        <dbReference type="ARBA" id="ARBA00022898"/>
    </source>
</evidence>
<evidence type="ECO:0000256" key="7">
    <source>
        <dbReference type="ARBA" id="ARBA00023014"/>
    </source>
</evidence>
<evidence type="ECO:0000313" key="11">
    <source>
        <dbReference type="Proteomes" id="UP000294684"/>
    </source>
</evidence>
<organism evidence="10 11">
    <name type="scientific">Leptospira meyeri</name>
    <dbReference type="NCBI Taxonomy" id="29508"/>
    <lineage>
        <taxon>Bacteria</taxon>
        <taxon>Pseudomonadati</taxon>
        <taxon>Spirochaetota</taxon>
        <taxon>Spirochaetia</taxon>
        <taxon>Leptospirales</taxon>
        <taxon>Leptospiraceae</taxon>
        <taxon>Leptospira</taxon>
    </lineage>
</organism>
<dbReference type="Gene3D" id="1.10.260.50">
    <property type="match status" value="1"/>
</dbReference>
<evidence type="ECO:0000256" key="6">
    <source>
        <dbReference type="ARBA" id="ARBA00023004"/>
    </source>
</evidence>
<keyword evidence="5" id="KW-0663">Pyridoxal phosphate</keyword>
<comment type="caution">
    <text evidence="10">The sequence shown here is derived from an EMBL/GenBank/DDBJ whole genome shotgun (WGS) entry which is preliminary data.</text>
</comment>
<keyword evidence="6" id="KW-0408">Iron</keyword>
<dbReference type="Gene3D" id="3.90.1150.10">
    <property type="entry name" value="Aspartate Aminotransferase, domain 1"/>
    <property type="match status" value="1"/>
</dbReference>
<dbReference type="AlphaFoldDB" id="A0A4R8MUH7"/>
<name>A0A4R8MUH7_LEPME</name>
<keyword evidence="7" id="KW-0411">Iron-sulfur</keyword>
<keyword evidence="11" id="KW-1185">Reference proteome</keyword>
<evidence type="ECO:0000256" key="1">
    <source>
        <dbReference type="ARBA" id="ARBA00001933"/>
    </source>
</evidence>
<comment type="catalytic activity">
    <reaction evidence="8">
        <text>(sulfur carrier)-H + L-cysteine = (sulfur carrier)-SH + L-alanine</text>
        <dbReference type="Rhea" id="RHEA:43892"/>
        <dbReference type="Rhea" id="RHEA-COMP:14737"/>
        <dbReference type="Rhea" id="RHEA-COMP:14739"/>
        <dbReference type="ChEBI" id="CHEBI:29917"/>
        <dbReference type="ChEBI" id="CHEBI:35235"/>
        <dbReference type="ChEBI" id="CHEBI:57972"/>
        <dbReference type="ChEBI" id="CHEBI:64428"/>
        <dbReference type="EC" id="2.8.1.7"/>
    </reaction>
</comment>
<dbReference type="PANTHER" id="PTHR11601">
    <property type="entry name" value="CYSTEINE DESULFURYLASE FAMILY MEMBER"/>
    <property type="match status" value="1"/>
</dbReference>
<evidence type="ECO:0000256" key="3">
    <source>
        <dbReference type="ARBA" id="ARBA00022679"/>
    </source>
</evidence>
<dbReference type="InterPro" id="IPR000192">
    <property type="entry name" value="Aminotrans_V_dom"/>
</dbReference>
<dbReference type="EMBL" id="SORO01000001">
    <property type="protein sequence ID" value="TDY71102.1"/>
    <property type="molecule type" value="Genomic_DNA"/>
</dbReference>
<dbReference type="InterPro" id="IPR016454">
    <property type="entry name" value="Cysteine_dSase"/>
</dbReference>
<evidence type="ECO:0000256" key="8">
    <source>
        <dbReference type="ARBA" id="ARBA00050776"/>
    </source>
</evidence>
<dbReference type="InterPro" id="IPR015424">
    <property type="entry name" value="PyrdxlP-dep_Trfase"/>
</dbReference>
<dbReference type="GO" id="GO:0051536">
    <property type="term" value="F:iron-sulfur cluster binding"/>
    <property type="evidence" value="ECO:0007669"/>
    <property type="project" value="UniProtKB-KW"/>
</dbReference>
<dbReference type="GeneID" id="79825415"/>
<dbReference type="InterPro" id="IPR015422">
    <property type="entry name" value="PyrdxlP-dep_Trfase_small"/>
</dbReference>
<evidence type="ECO:0000259" key="9">
    <source>
        <dbReference type="Pfam" id="PF00266"/>
    </source>
</evidence>